<gene>
    <name evidence="2" type="ORF">NADFUDRAFT_47519</name>
</gene>
<evidence type="ECO:0000256" key="1">
    <source>
        <dbReference type="SAM" id="MobiDB-lite"/>
    </source>
</evidence>
<organism evidence="2 3">
    <name type="scientific">Nadsonia fulvescens var. elongata DSM 6958</name>
    <dbReference type="NCBI Taxonomy" id="857566"/>
    <lineage>
        <taxon>Eukaryota</taxon>
        <taxon>Fungi</taxon>
        <taxon>Dikarya</taxon>
        <taxon>Ascomycota</taxon>
        <taxon>Saccharomycotina</taxon>
        <taxon>Dipodascomycetes</taxon>
        <taxon>Dipodascales</taxon>
        <taxon>Dipodascales incertae sedis</taxon>
        <taxon>Nadsonia</taxon>
    </lineage>
</organism>
<reference evidence="2 3" key="1">
    <citation type="journal article" date="2016" name="Proc. Natl. Acad. Sci. U.S.A.">
        <title>Comparative genomics of biotechnologically important yeasts.</title>
        <authorList>
            <person name="Riley R."/>
            <person name="Haridas S."/>
            <person name="Wolfe K.H."/>
            <person name="Lopes M.R."/>
            <person name="Hittinger C.T."/>
            <person name="Goeker M."/>
            <person name="Salamov A.A."/>
            <person name="Wisecaver J.H."/>
            <person name="Long T.M."/>
            <person name="Calvey C.H."/>
            <person name="Aerts A.L."/>
            <person name="Barry K.W."/>
            <person name="Choi C."/>
            <person name="Clum A."/>
            <person name="Coughlan A.Y."/>
            <person name="Deshpande S."/>
            <person name="Douglass A.P."/>
            <person name="Hanson S.J."/>
            <person name="Klenk H.-P."/>
            <person name="LaButti K.M."/>
            <person name="Lapidus A."/>
            <person name="Lindquist E.A."/>
            <person name="Lipzen A.M."/>
            <person name="Meier-Kolthoff J.P."/>
            <person name="Ohm R.A."/>
            <person name="Otillar R.P."/>
            <person name="Pangilinan J.L."/>
            <person name="Peng Y."/>
            <person name="Rokas A."/>
            <person name="Rosa C.A."/>
            <person name="Scheuner C."/>
            <person name="Sibirny A.A."/>
            <person name="Slot J.C."/>
            <person name="Stielow J.B."/>
            <person name="Sun H."/>
            <person name="Kurtzman C.P."/>
            <person name="Blackwell M."/>
            <person name="Grigoriev I.V."/>
            <person name="Jeffries T.W."/>
        </authorList>
    </citation>
    <scope>NUCLEOTIDE SEQUENCE [LARGE SCALE GENOMIC DNA]</scope>
    <source>
        <strain evidence="2 3">DSM 6958</strain>
    </source>
</reference>
<dbReference type="OrthoDB" id="4094452at2759"/>
<dbReference type="EMBL" id="KV454412">
    <property type="protein sequence ID" value="ODQ64272.1"/>
    <property type="molecule type" value="Genomic_DNA"/>
</dbReference>
<evidence type="ECO:0000313" key="2">
    <source>
        <dbReference type="EMBL" id="ODQ64272.1"/>
    </source>
</evidence>
<feature type="region of interest" description="Disordered" evidence="1">
    <location>
        <begin position="1"/>
        <end position="69"/>
    </location>
</feature>
<feature type="compositionally biased region" description="Low complexity" evidence="1">
    <location>
        <begin position="9"/>
        <end position="28"/>
    </location>
</feature>
<dbReference type="AlphaFoldDB" id="A0A1E3PH59"/>
<accession>A0A1E3PH59</accession>
<name>A0A1E3PH59_9ASCO</name>
<protein>
    <submittedName>
        <fullName evidence="2">Uncharacterized protein</fullName>
    </submittedName>
</protein>
<feature type="region of interest" description="Disordered" evidence="1">
    <location>
        <begin position="89"/>
        <end position="116"/>
    </location>
</feature>
<dbReference type="Pfam" id="PF10253">
    <property type="entry name" value="PRCC"/>
    <property type="match status" value="1"/>
</dbReference>
<dbReference type="STRING" id="857566.A0A1E3PH59"/>
<sequence>MLAGIVNYSSGSDSDSGESSVRPTLTVTLPPPNPSRPTTKRVRIVVGKSLDEPSEPLEKNNDVNDCDSNTTKKAKLSIASFLPPPTRRKEVANKGLVPGNSEAKDRLNTPKPSTAKQVTSFIPASVRDRMRATNSQSIPVKQDIPPQLSSPTFTNEAPSILSNLFNITTPSQDTSAIKKSERYESPIVPEIHPTITPTRTLLDVGPAMDASYGDGNSDDENPHGTTAIADATINPLDIRGFLPRSHKPNVAASNNRLSKDRMVEFSVDSFYEENQRLKALGQLESTKCPIQAVRGSKHNLQALINKAKDNKEGYEEMFSKEKSKRGGVGEGGSAIYHG</sequence>
<evidence type="ECO:0000313" key="3">
    <source>
        <dbReference type="Proteomes" id="UP000095009"/>
    </source>
</evidence>
<feature type="region of interest" description="Disordered" evidence="1">
    <location>
        <begin position="314"/>
        <end position="338"/>
    </location>
</feature>
<dbReference type="Proteomes" id="UP000095009">
    <property type="component" value="Unassembled WGS sequence"/>
</dbReference>
<proteinExistence type="predicted"/>
<dbReference type="InterPro" id="IPR018800">
    <property type="entry name" value="PRCC"/>
</dbReference>
<keyword evidence="3" id="KW-1185">Reference proteome</keyword>